<feature type="region of interest" description="Disordered" evidence="5">
    <location>
        <begin position="269"/>
        <end position="288"/>
    </location>
</feature>
<comment type="pathway">
    <text evidence="4">Cofactor biosynthesis; ubiquinone biosynthesis.</text>
</comment>
<gene>
    <name evidence="6" type="ORF">DPX39_110080200</name>
</gene>
<dbReference type="PROSITE" id="PS51608">
    <property type="entry name" value="SAM_MT_UBIE"/>
    <property type="match status" value="1"/>
</dbReference>
<dbReference type="PANTHER" id="PTHR43591">
    <property type="entry name" value="METHYLTRANSFERASE"/>
    <property type="match status" value="1"/>
</dbReference>
<keyword evidence="4" id="KW-0999">Mitochondrion inner membrane</keyword>
<comment type="subunit">
    <text evidence="4">Component of a multi-subunit COQ enzyme complex.</text>
</comment>
<dbReference type="SUPFAM" id="SSF53335">
    <property type="entry name" value="S-adenosyl-L-methionine-dependent methyltransferases"/>
    <property type="match status" value="1"/>
</dbReference>
<dbReference type="GO" id="GO:0031314">
    <property type="term" value="C:extrinsic component of mitochondrial inner membrane"/>
    <property type="evidence" value="ECO:0007669"/>
    <property type="project" value="UniProtKB-UniRule"/>
</dbReference>
<comment type="catalytic activity">
    <reaction evidence="4">
        <text>a 2-methoxy-6-(all-trans-polyprenyl)benzene-1,4-diol + S-adenosyl-L-methionine = a 5-methoxy-2-methyl-3-(all-trans-polyprenyl)benzene-1,4-diol + S-adenosyl-L-homocysteine + H(+)</text>
        <dbReference type="Rhea" id="RHEA:28286"/>
        <dbReference type="Rhea" id="RHEA-COMP:10858"/>
        <dbReference type="Rhea" id="RHEA-COMP:10859"/>
        <dbReference type="ChEBI" id="CHEBI:15378"/>
        <dbReference type="ChEBI" id="CHEBI:57856"/>
        <dbReference type="ChEBI" id="CHEBI:59789"/>
        <dbReference type="ChEBI" id="CHEBI:84166"/>
        <dbReference type="ChEBI" id="CHEBI:84167"/>
        <dbReference type="EC" id="2.1.1.201"/>
    </reaction>
</comment>
<dbReference type="CDD" id="cd02440">
    <property type="entry name" value="AdoMet_MTases"/>
    <property type="match status" value="1"/>
</dbReference>
<name>A0A3L6KX18_9TRYP</name>
<feature type="compositionally biased region" description="Basic and acidic residues" evidence="5">
    <location>
        <begin position="278"/>
        <end position="288"/>
    </location>
</feature>
<dbReference type="PROSITE" id="PS01184">
    <property type="entry name" value="UBIE_2"/>
    <property type="match status" value="1"/>
</dbReference>
<keyword evidence="4" id="KW-0496">Mitochondrion</keyword>
<dbReference type="PANTHER" id="PTHR43591:SF24">
    <property type="entry name" value="2-METHOXY-6-POLYPRENYL-1,4-BENZOQUINOL METHYLASE, MITOCHONDRIAL"/>
    <property type="match status" value="1"/>
</dbReference>
<dbReference type="Pfam" id="PF01209">
    <property type="entry name" value="Ubie_methyltran"/>
    <property type="match status" value="1"/>
</dbReference>
<dbReference type="EC" id="2.1.1.201" evidence="4"/>
<dbReference type="GO" id="GO:0008425">
    <property type="term" value="F:2-methoxy-6-polyprenyl-1,4-benzoquinol methyltransferase activity"/>
    <property type="evidence" value="ECO:0007669"/>
    <property type="project" value="UniProtKB-UniRule"/>
</dbReference>
<comment type="caution">
    <text evidence="6">The sequence shown here is derived from an EMBL/GenBank/DDBJ whole genome shotgun (WGS) entry which is preliminary data.</text>
</comment>
<organism evidence="6">
    <name type="scientific">Trypanosoma brucei equiperdum</name>
    <dbReference type="NCBI Taxonomy" id="630700"/>
    <lineage>
        <taxon>Eukaryota</taxon>
        <taxon>Discoba</taxon>
        <taxon>Euglenozoa</taxon>
        <taxon>Kinetoplastea</taxon>
        <taxon>Metakinetoplastina</taxon>
        <taxon>Trypanosomatida</taxon>
        <taxon>Trypanosomatidae</taxon>
        <taxon>Trypanosoma</taxon>
    </lineage>
</organism>
<feature type="binding site" evidence="4">
    <location>
        <position position="103"/>
    </location>
    <ligand>
        <name>S-adenosyl-L-methionine</name>
        <dbReference type="ChEBI" id="CHEBI:59789"/>
    </ligand>
</feature>
<keyword evidence="3 4" id="KW-0949">S-adenosyl-L-methionine</keyword>
<keyword evidence="6" id="KW-0830">Ubiquinone</keyword>
<dbReference type="NCBIfam" id="TIGR01934">
    <property type="entry name" value="MenG_MenH_UbiE"/>
    <property type="match status" value="1"/>
</dbReference>
<dbReference type="UniPathway" id="UPA00232"/>
<dbReference type="Proteomes" id="UP000266743">
    <property type="component" value="Chromosome 11"/>
</dbReference>
<dbReference type="EMBL" id="QSBY01000011">
    <property type="protein sequence ID" value="RHW68021.1"/>
    <property type="molecule type" value="Genomic_DNA"/>
</dbReference>
<dbReference type="Gene3D" id="3.40.50.150">
    <property type="entry name" value="Vaccinia Virus protein VP39"/>
    <property type="match status" value="1"/>
</dbReference>
<dbReference type="InterPro" id="IPR029063">
    <property type="entry name" value="SAM-dependent_MTases_sf"/>
</dbReference>
<reference evidence="6" key="1">
    <citation type="submission" date="2018-09" db="EMBL/GenBank/DDBJ databases">
        <title>whole genome sequence of T. equiperdum IVM-t1 strain.</title>
        <authorList>
            <person name="Suganuma K."/>
        </authorList>
    </citation>
    <scope>NUCLEOTIDE SEQUENCE [LARGE SCALE GENOMIC DNA]</scope>
    <source>
        <strain evidence="6">IVM-t1</strain>
    </source>
</reference>
<feature type="binding site" evidence="4">
    <location>
        <position position="68"/>
    </location>
    <ligand>
        <name>S-adenosyl-L-methionine</name>
        <dbReference type="ChEBI" id="CHEBI:59789"/>
    </ligand>
</feature>
<accession>A0A3L6KX18</accession>
<dbReference type="InterPro" id="IPR023576">
    <property type="entry name" value="UbiE/COQ5_MeTrFase_CS"/>
</dbReference>
<evidence type="ECO:0000256" key="4">
    <source>
        <dbReference type="HAMAP-Rule" id="MF_03191"/>
    </source>
</evidence>
<dbReference type="HAMAP" id="MF_01813">
    <property type="entry name" value="MenG_UbiE_methyltr"/>
    <property type="match status" value="1"/>
</dbReference>
<comment type="subcellular location">
    <subcellularLocation>
        <location evidence="4">Mitochondrion inner membrane</location>
        <topology evidence="4">Peripheral membrane protein</topology>
        <orientation evidence="4">Matrix side</orientation>
    </subcellularLocation>
</comment>
<evidence type="ECO:0000256" key="5">
    <source>
        <dbReference type="SAM" id="MobiDB-lite"/>
    </source>
</evidence>
<keyword evidence="4" id="KW-0831">Ubiquinone biosynthesis</keyword>
<keyword evidence="1 4" id="KW-0489">Methyltransferase</keyword>
<proteinExistence type="inferred from homology"/>
<sequence>MLRRSGCFLNMGLGDEYVKKVFNSVASKYDMMNDVLSLGIHRLWKREFVRDYVRPCPGGSYVDVAGGTGDIAFRIIDEVRQLERGLPGLTPPDFRGVGVTVVDINEQMVHEGEARAAREGYDGLEWIVASGEELPLDDMQFDGYTVSFGLRNFSDRPKALREAHRVLKVGGVLSVLEFSKVTCSLLRVPYDVWSYGFIPQAGRILANEESYRYLVDSIRAFPDQETLAEMIREAGFGYVRYDNLSGGIACVHTAVKTEAVPMHKPKSEVENAMAQQERVVEDSKVGAA</sequence>
<evidence type="ECO:0000313" key="6">
    <source>
        <dbReference type="EMBL" id="RHW68021.1"/>
    </source>
</evidence>
<dbReference type="AlphaFoldDB" id="A0A3L6KX18"/>
<comment type="similarity">
    <text evidence="4">Belongs to the class I-like SAM-binding methyltransferase superfamily. MenG/UbiE family.</text>
</comment>
<keyword evidence="4" id="KW-0472">Membrane</keyword>
<comment type="caution">
    <text evidence="4">Lacks conserved residue(s) required for the propagation of feature annotation.</text>
</comment>
<protein>
    <recommendedName>
        <fullName evidence="4">2-methoxy-6-polyprenyl-1,4-benzoquinol methylase, mitochondrial</fullName>
        <ecNumber evidence="4">2.1.1.201</ecNumber>
    </recommendedName>
    <alternativeName>
        <fullName evidence="4">Ubiquinone biosynthesis methyltransferase COQ5</fullName>
    </alternativeName>
</protein>
<keyword evidence="2 4" id="KW-0808">Transferase</keyword>
<evidence type="ECO:0000256" key="2">
    <source>
        <dbReference type="ARBA" id="ARBA00022679"/>
    </source>
</evidence>
<dbReference type="PROSITE" id="PS01183">
    <property type="entry name" value="UBIE_1"/>
    <property type="match status" value="1"/>
</dbReference>
<comment type="function">
    <text evidence="4">Methyltransferase required for the conversion of 2-polyprenyl-6-methoxy-1,4-benzoquinol (DDMQH2) to 2-polyprenyl-3-methyl-6-methoxy-1,4-benzoquinol (DMQH2).</text>
</comment>
<dbReference type="GO" id="GO:0032259">
    <property type="term" value="P:methylation"/>
    <property type="evidence" value="ECO:0007669"/>
    <property type="project" value="UniProtKB-KW"/>
</dbReference>
<evidence type="ECO:0000256" key="1">
    <source>
        <dbReference type="ARBA" id="ARBA00022603"/>
    </source>
</evidence>
<feature type="binding site" evidence="4">
    <location>
        <position position="147"/>
    </location>
    <ligand>
        <name>S-adenosyl-L-methionine</name>
        <dbReference type="ChEBI" id="CHEBI:59789"/>
    </ligand>
</feature>
<evidence type="ECO:0000256" key="3">
    <source>
        <dbReference type="ARBA" id="ARBA00022691"/>
    </source>
</evidence>
<dbReference type="InterPro" id="IPR004033">
    <property type="entry name" value="UbiE/COQ5_MeTrFase"/>
</dbReference>